<name>A0A2H3KFK3_9CHLR</name>
<feature type="transmembrane region" description="Helical" evidence="1">
    <location>
        <begin position="274"/>
        <end position="293"/>
    </location>
</feature>
<feature type="transmembrane region" description="Helical" evidence="1">
    <location>
        <begin position="401"/>
        <end position="422"/>
    </location>
</feature>
<feature type="transmembrane region" description="Helical" evidence="1">
    <location>
        <begin position="116"/>
        <end position="139"/>
    </location>
</feature>
<evidence type="ECO:0008006" key="4">
    <source>
        <dbReference type="Google" id="ProtNLM"/>
    </source>
</evidence>
<feature type="transmembrane region" description="Helical" evidence="1">
    <location>
        <begin position="151"/>
        <end position="172"/>
    </location>
</feature>
<feature type="transmembrane region" description="Helical" evidence="1">
    <location>
        <begin position="345"/>
        <end position="363"/>
    </location>
</feature>
<keyword evidence="1" id="KW-1133">Transmembrane helix</keyword>
<dbReference type="EMBL" id="LYXE01000200">
    <property type="protein sequence ID" value="PDV96449.1"/>
    <property type="molecule type" value="Genomic_DNA"/>
</dbReference>
<keyword evidence="3" id="KW-1185">Reference proteome</keyword>
<evidence type="ECO:0000313" key="3">
    <source>
        <dbReference type="Proteomes" id="UP000220922"/>
    </source>
</evidence>
<feature type="transmembrane region" description="Helical" evidence="1">
    <location>
        <begin position="192"/>
        <end position="217"/>
    </location>
</feature>
<protein>
    <recommendedName>
        <fullName evidence="4">Glycosyltransferase RgtA/B/C/D-like domain-containing protein</fullName>
    </recommendedName>
</protein>
<feature type="transmembrane region" description="Helical" evidence="1">
    <location>
        <begin position="313"/>
        <end position="333"/>
    </location>
</feature>
<comment type="caution">
    <text evidence="2">The sequence shown here is derived from an EMBL/GenBank/DDBJ whole genome shotgun (WGS) entry which is preliminary data.</text>
</comment>
<dbReference type="RefSeq" id="WP_097655486.1">
    <property type="nucleotide sequence ID" value="NZ_LYXE01000200.1"/>
</dbReference>
<feature type="transmembrane region" description="Helical" evidence="1">
    <location>
        <begin position="369"/>
        <end position="389"/>
    </location>
</feature>
<gene>
    <name evidence="2" type="ORF">A9Q02_07070</name>
</gene>
<evidence type="ECO:0000313" key="2">
    <source>
        <dbReference type="EMBL" id="PDV96449.1"/>
    </source>
</evidence>
<dbReference type="Proteomes" id="UP000220922">
    <property type="component" value="Unassembled WGS sequence"/>
</dbReference>
<dbReference type="AlphaFoldDB" id="A0A2H3KFK3"/>
<reference evidence="2 3" key="1">
    <citation type="submission" date="2016-05" db="EMBL/GenBank/DDBJ databases">
        <authorList>
            <person name="Lavstsen T."/>
            <person name="Jespersen J.S."/>
        </authorList>
    </citation>
    <scope>NUCLEOTIDE SEQUENCE [LARGE SCALE GENOMIC DNA]</scope>
    <source>
        <strain evidence="2 3">B7-9</strain>
    </source>
</reference>
<feature type="transmembrane region" description="Helical" evidence="1">
    <location>
        <begin position="246"/>
        <end position="262"/>
    </location>
</feature>
<accession>A0A2H3KFK3</accession>
<feature type="transmembrane region" description="Helical" evidence="1">
    <location>
        <begin position="224"/>
        <end position="240"/>
    </location>
</feature>
<organism evidence="2 3">
    <name type="scientific">Candidatus Chloroploca asiatica</name>
    <dbReference type="NCBI Taxonomy" id="1506545"/>
    <lineage>
        <taxon>Bacteria</taxon>
        <taxon>Bacillati</taxon>
        <taxon>Chloroflexota</taxon>
        <taxon>Chloroflexia</taxon>
        <taxon>Chloroflexales</taxon>
        <taxon>Chloroflexineae</taxon>
        <taxon>Oscillochloridaceae</taxon>
        <taxon>Candidatus Chloroploca</taxon>
    </lineage>
</organism>
<keyword evidence="1" id="KW-0812">Transmembrane</keyword>
<feature type="transmembrane region" description="Helical" evidence="1">
    <location>
        <begin position="29"/>
        <end position="48"/>
    </location>
</feature>
<sequence>MAVNERPLTIASTNPAKVQARRYGGEWQLVALITLLMVVLSLIPTIYANVTAPDDRFFTGVIFNIPDHNQYFAWMRDLRHEHLAPNRLTAEPNDPALFHLLWWSAGRIGDFFGVEYYVIFTLFRVVATVLLVSVAYAFLRIAVPDVKQRWLAFLFFCFSGGVGFVWIIVKYAQDLPDAPFPFDIYTSEANSFFQIMAFPHFAIALALLIGMIGLTLYAQQRQQLRYAVAAGLVGTLIGLQHAYDLLTIYSVLGLWGILIWWRDRRFPVFLGKSAAIIAVCTIPPAGYLAYLVLNDATWGGKLAQFDNAGAWTPNLLHLPILMGVPLLLALIAFRPRMLQSRNDTELLVAIWFLVHFVLIYLPLKFQIHLLLGWQMPIAILAATAIYTHVWPWLQQRTPQMAPFLLALILGLSVATNVYIWTWRLYDLTRYSEPYYLAQSEVAALRWLEAATTRDDVVLGTLMINQHVPVWTDARAFLAHWAGTLDYFEKVRMAEVVLDPTAQPAEREAILNQFAVSYVIAREQDVPREALLDAAPELELVFAENEVSVYRVVLERQP</sequence>
<proteinExistence type="predicted"/>
<evidence type="ECO:0000256" key="1">
    <source>
        <dbReference type="SAM" id="Phobius"/>
    </source>
</evidence>
<keyword evidence="1" id="KW-0472">Membrane</keyword>
<dbReference type="OrthoDB" id="137247at2"/>